<dbReference type="AlphaFoldDB" id="A0AAE4L1B0"/>
<name>A0AAE4L1B0_9STRE</name>
<dbReference type="InterPro" id="IPR001387">
    <property type="entry name" value="Cro/C1-type_HTH"/>
</dbReference>
<reference evidence="2" key="1">
    <citation type="submission" date="2023-03" db="EMBL/GenBank/DDBJ databases">
        <authorList>
            <person name="Shen W."/>
            <person name="Cai J."/>
        </authorList>
    </citation>
    <scope>NUCLEOTIDE SEQUENCE</scope>
    <source>
        <strain evidence="2">P82-2</strain>
    </source>
</reference>
<evidence type="ECO:0000313" key="2">
    <source>
        <dbReference type="EMBL" id="MDT2732779.1"/>
    </source>
</evidence>
<dbReference type="Gene3D" id="1.10.260.40">
    <property type="entry name" value="lambda repressor-like DNA-binding domains"/>
    <property type="match status" value="1"/>
</dbReference>
<evidence type="ECO:0000313" key="3">
    <source>
        <dbReference type="Proteomes" id="UP001180515"/>
    </source>
</evidence>
<dbReference type="Proteomes" id="UP001180515">
    <property type="component" value="Unassembled WGS sequence"/>
</dbReference>
<gene>
    <name evidence="2" type="ORF">P7G31_11270</name>
</gene>
<dbReference type="RefSeq" id="WP_311982412.1">
    <property type="nucleotide sequence ID" value="NZ_JARQAG010000035.1"/>
</dbReference>
<accession>A0AAE4L1B0</accession>
<dbReference type="CDD" id="cd00093">
    <property type="entry name" value="HTH_XRE"/>
    <property type="match status" value="1"/>
</dbReference>
<proteinExistence type="predicted"/>
<dbReference type="EMBL" id="JARQAG010000035">
    <property type="protein sequence ID" value="MDT2732779.1"/>
    <property type="molecule type" value="Genomic_DNA"/>
</dbReference>
<protein>
    <submittedName>
        <fullName evidence="2">Helix-turn-helix transcriptional regulator</fullName>
    </submittedName>
</protein>
<dbReference type="SMART" id="SM00530">
    <property type="entry name" value="HTH_XRE"/>
    <property type="match status" value="1"/>
</dbReference>
<dbReference type="Pfam" id="PF01381">
    <property type="entry name" value="HTH_3"/>
    <property type="match status" value="1"/>
</dbReference>
<dbReference type="InterPro" id="IPR010982">
    <property type="entry name" value="Lambda_DNA-bd_dom_sf"/>
</dbReference>
<sequence length="66" mass="7492">MSQTSLKSLRLAKKLTQEQLANKTDISVRTIARYEKDVAVLRRAKYEKLKAIAEVLLVTVDDIFLG</sequence>
<dbReference type="GO" id="GO:0003677">
    <property type="term" value="F:DNA binding"/>
    <property type="evidence" value="ECO:0007669"/>
    <property type="project" value="InterPro"/>
</dbReference>
<comment type="caution">
    <text evidence="2">The sequence shown here is derived from an EMBL/GenBank/DDBJ whole genome shotgun (WGS) entry which is preliminary data.</text>
</comment>
<feature type="domain" description="HTH cro/C1-type" evidence="1">
    <location>
        <begin position="6"/>
        <end position="63"/>
    </location>
</feature>
<dbReference type="SUPFAM" id="SSF47413">
    <property type="entry name" value="lambda repressor-like DNA-binding domains"/>
    <property type="match status" value="1"/>
</dbReference>
<organism evidence="2 3">
    <name type="scientific">Streptococcus parauberis</name>
    <dbReference type="NCBI Taxonomy" id="1348"/>
    <lineage>
        <taxon>Bacteria</taxon>
        <taxon>Bacillati</taxon>
        <taxon>Bacillota</taxon>
        <taxon>Bacilli</taxon>
        <taxon>Lactobacillales</taxon>
        <taxon>Streptococcaceae</taxon>
        <taxon>Streptococcus</taxon>
    </lineage>
</organism>
<evidence type="ECO:0000259" key="1">
    <source>
        <dbReference type="PROSITE" id="PS50943"/>
    </source>
</evidence>
<dbReference type="PROSITE" id="PS50943">
    <property type="entry name" value="HTH_CROC1"/>
    <property type="match status" value="1"/>
</dbReference>